<reference evidence="1" key="1">
    <citation type="submission" date="2022-10" db="EMBL/GenBank/DDBJ databases">
        <title>Culturing micro-colonial fungi from biological soil crusts in the Mojave desert and describing Neophaeococcomyces mojavensis, and introducing the new genera and species Taxawa tesnikishii.</title>
        <authorList>
            <person name="Kurbessoian T."/>
            <person name="Stajich J.E."/>
        </authorList>
    </citation>
    <scope>NUCLEOTIDE SEQUENCE</scope>
    <source>
        <strain evidence="1">JES_112</strain>
    </source>
</reference>
<dbReference type="EMBL" id="JAPDRQ010000094">
    <property type="protein sequence ID" value="KAJ9655531.1"/>
    <property type="molecule type" value="Genomic_DNA"/>
</dbReference>
<protein>
    <submittedName>
        <fullName evidence="1">Uncharacterized protein</fullName>
    </submittedName>
</protein>
<sequence>MNDNYRPKSPRKYPSSAEPPVVDKHERRQKDPKTFNDKQQAQYRGEPTHLGSSRGDNEWRPLPQPTNLDAGQDRSRDGRDYRSMKQTMRPEEQREHQSKSSKGSRLTGFLNNIMGNVDGSEEVDHRLPGHYPAREDRRYRPSQEDMARELDRLYEENSQLQEQLKGERIKVEKFIVSADKMQHTMDNKELFLGGQALDDEVQGKFQSILSQIRTWSSKFSSGVALTAEGVGEKIASEFETVAPDCFRNDSDFWTSGRKLRMLIRGWVSFVIAESIFRARSGNPNENNNALDRWMGANVQSAVATIEDKLVFADKSKISLRSFNDWRALTVELISRLDLGSVASGERDAWVNDLAQNIMRVLSGFAPADTKEEITLGLIQILSTSIEFSRFLRRQRAAWWIVGALPAKIVENVAKPIRVPQHFNPRYMKDEDADDDEMEQKQPRNVKLFLAPGLIKRGNIDGDGYETQDFVVPILVTCA</sequence>
<name>A0ACC3A555_9EURO</name>
<organism evidence="1 2">
    <name type="scientific">Neophaeococcomyces mojaviensis</name>
    <dbReference type="NCBI Taxonomy" id="3383035"/>
    <lineage>
        <taxon>Eukaryota</taxon>
        <taxon>Fungi</taxon>
        <taxon>Dikarya</taxon>
        <taxon>Ascomycota</taxon>
        <taxon>Pezizomycotina</taxon>
        <taxon>Eurotiomycetes</taxon>
        <taxon>Chaetothyriomycetidae</taxon>
        <taxon>Chaetothyriales</taxon>
        <taxon>Chaetothyriales incertae sedis</taxon>
        <taxon>Neophaeococcomyces</taxon>
    </lineage>
</organism>
<keyword evidence="2" id="KW-1185">Reference proteome</keyword>
<dbReference type="Proteomes" id="UP001172386">
    <property type="component" value="Unassembled WGS sequence"/>
</dbReference>
<accession>A0ACC3A555</accession>
<evidence type="ECO:0000313" key="2">
    <source>
        <dbReference type="Proteomes" id="UP001172386"/>
    </source>
</evidence>
<proteinExistence type="predicted"/>
<gene>
    <name evidence="1" type="ORF">H2198_005622</name>
</gene>
<evidence type="ECO:0000313" key="1">
    <source>
        <dbReference type="EMBL" id="KAJ9655531.1"/>
    </source>
</evidence>
<comment type="caution">
    <text evidence="1">The sequence shown here is derived from an EMBL/GenBank/DDBJ whole genome shotgun (WGS) entry which is preliminary data.</text>
</comment>